<protein>
    <submittedName>
        <fullName evidence="2">Uncharacterized protein</fullName>
    </submittedName>
</protein>
<feature type="compositionally biased region" description="Low complexity" evidence="1">
    <location>
        <begin position="109"/>
        <end position="119"/>
    </location>
</feature>
<feature type="compositionally biased region" description="Polar residues" evidence="1">
    <location>
        <begin position="174"/>
        <end position="184"/>
    </location>
</feature>
<dbReference type="AlphaFoldDB" id="A0A068RQN0"/>
<dbReference type="VEuPathDB" id="FungiDB:LCOR_02912.1"/>
<proteinExistence type="predicted"/>
<feature type="compositionally biased region" description="Low complexity" evidence="1">
    <location>
        <begin position="250"/>
        <end position="281"/>
    </location>
</feature>
<feature type="compositionally biased region" description="Low complexity" evidence="1">
    <location>
        <begin position="222"/>
        <end position="237"/>
    </location>
</feature>
<accession>A0A068RQN0</accession>
<reference evidence="2" key="1">
    <citation type="submission" date="2013-08" db="EMBL/GenBank/DDBJ databases">
        <title>Gene expansion shapes genome architecture in the human pathogen Lichtheimia corymbifera: an evolutionary genomics analysis in the ancient terrestrial Mucorales (Mucoromycotina).</title>
        <authorList>
            <person name="Schwartze V.U."/>
            <person name="Winter S."/>
            <person name="Shelest E."/>
            <person name="Marcet-Houben M."/>
            <person name="Horn F."/>
            <person name="Wehner S."/>
            <person name="Hoffmann K."/>
            <person name="Riege K."/>
            <person name="Sammeth M."/>
            <person name="Nowrousian M."/>
            <person name="Valiante V."/>
            <person name="Linde J."/>
            <person name="Jacobsen I.D."/>
            <person name="Marz M."/>
            <person name="Brakhage A.A."/>
            <person name="Gabaldon T."/>
            <person name="Bocker S."/>
            <person name="Voigt K."/>
        </authorList>
    </citation>
    <scope>NUCLEOTIDE SEQUENCE [LARGE SCALE GENOMIC DNA]</scope>
    <source>
        <strain evidence="2">FSU 9682</strain>
    </source>
</reference>
<feature type="region of interest" description="Disordered" evidence="1">
    <location>
        <begin position="216"/>
        <end position="281"/>
    </location>
</feature>
<comment type="caution">
    <text evidence="2">The sequence shown here is derived from an EMBL/GenBank/DDBJ whole genome shotgun (WGS) entry which is preliminary data.</text>
</comment>
<dbReference type="OrthoDB" id="2289096at2759"/>
<dbReference type="EMBL" id="CBTN010000009">
    <property type="protein sequence ID" value="CDH51276.1"/>
    <property type="molecule type" value="Genomic_DNA"/>
</dbReference>
<gene>
    <name evidence="2" type="ORF">LCOR_02912.1</name>
</gene>
<feature type="compositionally biased region" description="Polar residues" evidence="1">
    <location>
        <begin position="86"/>
        <end position="97"/>
    </location>
</feature>
<sequence length="347" mass="38176">MPHQFQPKDARIKSDIDFDDDELTLYSQSSRKTRTQELADFLLSTGPEEFHKNNSVPSSASSSSSSTTSGSIATLSFLKRARNKSKGTLASMTQQHAKQQHSNKSHHGSSSSSPSVAPSVAPPVPSSVATKTTATSPPKTHIEIAPPPPEPILPRRESSLYSGSMRYRSMSSSNGWGTQRTNPAAASPKNHERHVADVFESRQIDQALQQRIITATANGHLPTNTPSSSSPTTTTTTKRVRHAHIQTDQSSLHRPPSSSYRSPPSSLHDGIDPTTTTTTMPTTVEELQRQIALEKQRQKRLEAAMNTTCDQFEVLSGIAYVKLRMIWEEKMHWESAYFALKEQCGEV</sequence>
<keyword evidence="3" id="KW-1185">Reference proteome</keyword>
<feature type="region of interest" description="Disordered" evidence="1">
    <location>
        <begin position="43"/>
        <end position="156"/>
    </location>
</feature>
<dbReference type="Proteomes" id="UP000027586">
    <property type="component" value="Unassembled WGS sequence"/>
</dbReference>
<evidence type="ECO:0000313" key="3">
    <source>
        <dbReference type="Proteomes" id="UP000027586"/>
    </source>
</evidence>
<feature type="compositionally biased region" description="Basic residues" evidence="1">
    <location>
        <begin position="98"/>
        <end position="107"/>
    </location>
</feature>
<feature type="region of interest" description="Disordered" evidence="1">
    <location>
        <begin position="169"/>
        <end position="192"/>
    </location>
</feature>
<evidence type="ECO:0000313" key="2">
    <source>
        <dbReference type="EMBL" id="CDH51276.1"/>
    </source>
</evidence>
<organism evidence="2 3">
    <name type="scientific">Lichtheimia corymbifera JMRC:FSU:9682</name>
    <dbReference type="NCBI Taxonomy" id="1263082"/>
    <lineage>
        <taxon>Eukaryota</taxon>
        <taxon>Fungi</taxon>
        <taxon>Fungi incertae sedis</taxon>
        <taxon>Mucoromycota</taxon>
        <taxon>Mucoromycotina</taxon>
        <taxon>Mucoromycetes</taxon>
        <taxon>Mucorales</taxon>
        <taxon>Lichtheimiaceae</taxon>
        <taxon>Lichtheimia</taxon>
    </lineage>
</organism>
<feature type="compositionally biased region" description="Low complexity" evidence="1">
    <location>
        <begin position="126"/>
        <end position="139"/>
    </location>
</feature>
<feature type="compositionally biased region" description="Low complexity" evidence="1">
    <location>
        <begin position="55"/>
        <end position="76"/>
    </location>
</feature>
<name>A0A068RQN0_9FUNG</name>
<evidence type="ECO:0000256" key="1">
    <source>
        <dbReference type="SAM" id="MobiDB-lite"/>
    </source>
</evidence>